<organism evidence="5 6">
    <name type="scientific">Bugula neritina</name>
    <name type="common">Brown bryozoan</name>
    <name type="synonym">Sertularia neritina</name>
    <dbReference type="NCBI Taxonomy" id="10212"/>
    <lineage>
        <taxon>Eukaryota</taxon>
        <taxon>Metazoa</taxon>
        <taxon>Spiralia</taxon>
        <taxon>Lophotrochozoa</taxon>
        <taxon>Bryozoa</taxon>
        <taxon>Gymnolaemata</taxon>
        <taxon>Cheilostomatida</taxon>
        <taxon>Flustrina</taxon>
        <taxon>Buguloidea</taxon>
        <taxon>Bugulidae</taxon>
        <taxon>Bugula</taxon>
    </lineage>
</organism>
<dbReference type="OrthoDB" id="1748655at2759"/>
<keyword evidence="6" id="KW-1185">Reference proteome</keyword>
<reference evidence="5" key="1">
    <citation type="submission" date="2020-06" db="EMBL/GenBank/DDBJ databases">
        <title>Draft genome of Bugula neritina, a colonial animal packing powerful symbionts and potential medicines.</title>
        <authorList>
            <person name="Rayko M."/>
        </authorList>
    </citation>
    <scope>NUCLEOTIDE SEQUENCE [LARGE SCALE GENOMIC DNA]</scope>
    <source>
        <strain evidence="5">Kwan_BN1</strain>
    </source>
</reference>
<feature type="compositionally biased region" description="Basic and acidic residues" evidence="3">
    <location>
        <begin position="345"/>
        <end position="357"/>
    </location>
</feature>
<protein>
    <submittedName>
        <fullName evidence="5">EIF4B</fullName>
    </submittedName>
</protein>
<dbReference type="InterPro" id="IPR033107">
    <property type="entry name" value="EIF-4B_RRM"/>
</dbReference>
<keyword evidence="1 2" id="KW-0694">RNA-binding</keyword>
<feature type="domain" description="RRM" evidence="4">
    <location>
        <begin position="90"/>
        <end position="164"/>
    </location>
</feature>
<dbReference type="CDD" id="cd12402">
    <property type="entry name" value="RRM_eIF4B"/>
    <property type="match status" value="1"/>
</dbReference>
<dbReference type="EMBL" id="VXIV02003495">
    <property type="protein sequence ID" value="KAF6016642.1"/>
    <property type="molecule type" value="Genomic_DNA"/>
</dbReference>
<evidence type="ECO:0000256" key="3">
    <source>
        <dbReference type="SAM" id="MobiDB-lite"/>
    </source>
</evidence>
<feature type="compositionally biased region" description="Basic and acidic residues" evidence="3">
    <location>
        <begin position="276"/>
        <end position="337"/>
    </location>
</feature>
<evidence type="ECO:0000313" key="5">
    <source>
        <dbReference type="EMBL" id="KAF6016642.1"/>
    </source>
</evidence>
<dbReference type="AlphaFoldDB" id="A0A7J7IRR5"/>
<feature type="region of interest" description="Disordered" evidence="3">
    <location>
        <begin position="1"/>
        <end position="36"/>
    </location>
</feature>
<dbReference type="SUPFAM" id="SSF54928">
    <property type="entry name" value="RNA-binding domain, RBD"/>
    <property type="match status" value="1"/>
</dbReference>
<feature type="compositionally biased region" description="Basic and acidic residues" evidence="3">
    <location>
        <begin position="421"/>
        <end position="458"/>
    </location>
</feature>
<dbReference type="InterPro" id="IPR000504">
    <property type="entry name" value="RRM_dom"/>
</dbReference>
<feature type="compositionally biased region" description="Low complexity" evidence="3">
    <location>
        <begin position="257"/>
        <end position="275"/>
    </location>
</feature>
<accession>A0A7J7IRR5</accession>
<dbReference type="Pfam" id="PF00076">
    <property type="entry name" value="RRM_1"/>
    <property type="match status" value="1"/>
</dbReference>
<comment type="caution">
    <text evidence="5">The sequence shown here is derived from an EMBL/GenBank/DDBJ whole genome shotgun (WGS) entry which is preliminary data.</text>
</comment>
<feature type="compositionally biased region" description="Polar residues" evidence="3">
    <location>
        <begin position="16"/>
        <end position="31"/>
    </location>
</feature>
<dbReference type="InterPro" id="IPR035979">
    <property type="entry name" value="RBD_domain_sf"/>
</dbReference>
<dbReference type="Proteomes" id="UP000593567">
    <property type="component" value="Unassembled WGS sequence"/>
</dbReference>
<dbReference type="GO" id="GO:0003723">
    <property type="term" value="F:RNA binding"/>
    <property type="evidence" value="ECO:0007669"/>
    <property type="project" value="UniProtKB-UniRule"/>
</dbReference>
<dbReference type="PANTHER" id="PTHR23236:SF2">
    <property type="entry name" value="EUKARYOTIC TRANSLATION INITIATION FACTOR 4B"/>
    <property type="match status" value="1"/>
</dbReference>
<dbReference type="Gene3D" id="3.30.70.330">
    <property type="match status" value="1"/>
</dbReference>
<evidence type="ECO:0000256" key="1">
    <source>
        <dbReference type="ARBA" id="ARBA00022884"/>
    </source>
</evidence>
<feature type="compositionally biased region" description="Polar residues" evidence="3">
    <location>
        <begin position="381"/>
        <end position="399"/>
    </location>
</feature>
<gene>
    <name evidence="5" type="ORF">EB796_025044</name>
</gene>
<evidence type="ECO:0000313" key="6">
    <source>
        <dbReference type="Proteomes" id="UP000593567"/>
    </source>
</evidence>
<dbReference type="PANTHER" id="PTHR23236">
    <property type="entry name" value="EUKARYOTIC TRANSLATION INITIATION FACTOR 4B/4H"/>
    <property type="match status" value="1"/>
</dbReference>
<sequence>MASTAASKKGKKKKGQTLNLSDFLSSGNSNAPDGKTVVTFKSQTSWADAMEDADDDDDFLGPTERIALPTAPRAARQEIDLSQIPDVPPYKAYVGNLSYDVDEDALENFFKDLRVNNVRLVRENGRMKGFGYVEFDDKNSLIDALKSTGQTLMARKIKVDLATQSNSRDGFGGGYGGDREGRSGNSQISGEGDADDDWRGSAAANKPSFDSGYGRHGDRDGGRYGGRRGYDERDGGFGAPRDRYGGGSEADTASSWSRGPPRSSADSSSSGYGSRRGQDNREDFGRRGHDDRWGNDDRWGHDDRGGYGGRRGHDDRNGYGSRRGYDDKDFGHGRRDGPPSGRVSRTREARGDGRGARDSGSSFASRDIRTNVERRVYNVGNEPSNSSEGDKSASQNSSDSRPEQPKKTANIFGDAKPVDTAARERQIEERIRKDREEVASRGSDRAGSKPQKERRERQLPTSLEEMPVYKESECKDFSDANKYAGLLGSDGEDEQTD</sequence>
<feature type="compositionally biased region" description="Basic and acidic residues" evidence="3">
    <location>
        <begin position="366"/>
        <end position="376"/>
    </location>
</feature>
<dbReference type="InterPro" id="IPR012677">
    <property type="entry name" value="Nucleotide-bd_a/b_plait_sf"/>
</dbReference>
<proteinExistence type="predicted"/>
<feature type="compositionally biased region" description="Basic and acidic residues" evidence="3">
    <location>
        <begin position="467"/>
        <end position="479"/>
    </location>
</feature>
<evidence type="ECO:0000259" key="4">
    <source>
        <dbReference type="PROSITE" id="PS50102"/>
    </source>
</evidence>
<name>A0A7J7IRR5_BUGNE</name>
<dbReference type="SMART" id="SM00360">
    <property type="entry name" value="RRM"/>
    <property type="match status" value="1"/>
</dbReference>
<feature type="region of interest" description="Disordered" evidence="3">
    <location>
        <begin position="165"/>
        <end position="497"/>
    </location>
</feature>
<evidence type="ECO:0000256" key="2">
    <source>
        <dbReference type="PROSITE-ProRule" id="PRU00176"/>
    </source>
</evidence>
<feature type="compositionally biased region" description="Basic and acidic residues" evidence="3">
    <location>
        <begin position="213"/>
        <end position="244"/>
    </location>
</feature>
<dbReference type="PROSITE" id="PS50102">
    <property type="entry name" value="RRM"/>
    <property type="match status" value="1"/>
</dbReference>